<dbReference type="RefSeq" id="YP_010799918.1">
    <property type="nucleotide sequence ID" value="NC_076697.1"/>
</dbReference>
<dbReference type="GeneID" id="80538352"/>
<evidence type="ECO:0000313" key="3">
    <source>
        <dbReference type="Proteomes" id="UP000829907"/>
    </source>
</evidence>
<name>A0AAF1DAV8_9NIDO</name>
<evidence type="ECO:0000313" key="2">
    <source>
        <dbReference type="EMBL" id="QEG08242.1"/>
    </source>
</evidence>
<feature type="region of interest" description="Disordered" evidence="1">
    <location>
        <begin position="138"/>
        <end position="182"/>
    </location>
</feature>
<dbReference type="EMBL" id="MK611985">
    <property type="protein sequence ID" value="QEG08242.1"/>
    <property type="molecule type" value="Genomic_RNA"/>
</dbReference>
<organism evidence="2 3">
    <name type="scientific">Pacific salmon nidovirus</name>
    <dbReference type="NCBI Taxonomy" id="2587487"/>
    <lineage>
        <taxon>Viruses</taxon>
        <taxon>Riboviria</taxon>
        <taxon>Orthornavirae</taxon>
        <taxon>Pisuviricota</taxon>
        <taxon>Pisoniviricetes</taxon>
        <taxon>Nidovirales</taxon>
        <taxon>Cornidovirineae</taxon>
        <taxon>Coronaviridae</taxon>
        <taxon>Pitovirinae</taxon>
        <taxon>Alphapironavirus</taxon>
        <taxon>Samovirus</taxon>
        <taxon>Alphapironavirus salmonis</taxon>
    </lineage>
</organism>
<keyword evidence="3" id="KW-1185">Reference proteome</keyword>
<sequence length="513" mass="56301">MASFYFPPKVAHNPFYPPGSPIALSHMKNAKGAHGPVIADNASVLTSAIGDLVLCSQRNSRFVVENENLFLMVPVPLKPSLAPSSPDYPTEVAAFAKLIKDLGTLGLKVKSDLDRQMKEAKATLLRLASALDGNDKDLASASTAPPARFSRPAFRNSSAAPAARKGSASRERRSGSRDGRKKQEIKAVVFTPSMDAPSKTYTIDHYPKCGVSAVDGLLKPIMVKYFKDVEPLYNCYDNDTGVMQKDKAIRLYKPLLAYFKKAMYEAETPDNKQALSLFEKCIVASLTEFMSFGNEDKVCKFDARTSCYKMAGHSYSSVYLGGKIHVLPTEDHATLLKVKINQQKMPLDTEARIFVLAMLNMAQDKHNFILNFTVKDAEDMRKLQGVYREFLSELAEHVKTATSLSWYPPIAGYKDLAISMVHSAIREVQRKHPDMKFIIGRNGTYAVDGTQYSIYGILRVKDDLTAPSSDAASSSASDTSVPATACALCNQALNGGHCYNSICANDISKVTKK</sequence>
<dbReference type="KEGG" id="vg:80538352"/>
<feature type="compositionally biased region" description="Basic and acidic residues" evidence="1">
    <location>
        <begin position="168"/>
        <end position="182"/>
    </location>
</feature>
<evidence type="ECO:0000256" key="1">
    <source>
        <dbReference type="SAM" id="MobiDB-lite"/>
    </source>
</evidence>
<protein>
    <submittedName>
        <fullName evidence="2">Nucleoprotein</fullName>
    </submittedName>
</protein>
<accession>A0AAF1DAV8</accession>
<reference evidence="2" key="1">
    <citation type="submission" date="2019-03" db="EMBL/GenBank/DDBJ databases">
        <title>Endangered wild salmon infected by newly discovered viruses.</title>
        <authorList>
            <person name="Mordecai G.J."/>
            <person name="Miller K.M."/>
            <person name="DiCicco E."/>
            <person name="Schulze A.D."/>
            <person name="Kaukinen K.H."/>
            <person name="Ming T.J."/>
            <person name="Li S."/>
            <person name="Tabata A."/>
            <person name="Teffer A."/>
            <person name="Ferguson H.W."/>
            <person name="Suttle C.A."/>
        </authorList>
    </citation>
    <scope>NUCLEOTIDE SEQUENCE</scope>
    <source>
        <strain evidence="2">H14</strain>
    </source>
</reference>
<proteinExistence type="predicted"/>
<dbReference type="Proteomes" id="UP000829907">
    <property type="component" value="Segment"/>
</dbReference>